<evidence type="ECO:0000313" key="1">
    <source>
        <dbReference type="EMBL" id="OGY18680.1"/>
    </source>
</evidence>
<comment type="caution">
    <text evidence="1">The sequence shown here is derived from an EMBL/GenBank/DDBJ whole genome shotgun (WGS) entry which is preliminary data.</text>
</comment>
<gene>
    <name evidence="1" type="ORF">A2786_04250</name>
</gene>
<name>A0A1G1VTJ5_9BACT</name>
<dbReference type="EMBL" id="MHCJ01000003">
    <property type="protein sequence ID" value="OGY18680.1"/>
    <property type="molecule type" value="Genomic_DNA"/>
</dbReference>
<dbReference type="Proteomes" id="UP000179233">
    <property type="component" value="Unassembled WGS sequence"/>
</dbReference>
<reference evidence="1 2" key="1">
    <citation type="journal article" date="2016" name="Nat. Commun.">
        <title>Thousands of microbial genomes shed light on interconnected biogeochemical processes in an aquifer system.</title>
        <authorList>
            <person name="Anantharaman K."/>
            <person name="Brown C.T."/>
            <person name="Hug L.A."/>
            <person name="Sharon I."/>
            <person name="Castelle C.J."/>
            <person name="Probst A.J."/>
            <person name="Thomas B.C."/>
            <person name="Singh A."/>
            <person name="Wilkins M.J."/>
            <person name="Karaoz U."/>
            <person name="Brodie E.L."/>
            <person name="Williams K.H."/>
            <person name="Hubbard S.S."/>
            <person name="Banfield J.F."/>
        </authorList>
    </citation>
    <scope>NUCLEOTIDE SEQUENCE [LARGE SCALE GENOMIC DNA]</scope>
</reference>
<proteinExistence type="predicted"/>
<evidence type="ECO:0000313" key="2">
    <source>
        <dbReference type="Proteomes" id="UP000179233"/>
    </source>
</evidence>
<protein>
    <submittedName>
        <fullName evidence="1">Uncharacterized protein</fullName>
    </submittedName>
</protein>
<dbReference type="AlphaFoldDB" id="A0A1G1VTJ5"/>
<organism evidence="1 2">
    <name type="scientific">Candidatus Chisholmbacteria bacterium RIFCSPHIGHO2_01_FULL_52_32</name>
    <dbReference type="NCBI Taxonomy" id="1797591"/>
    <lineage>
        <taxon>Bacteria</taxon>
        <taxon>Candidatus Chisholmiibacteriota</taxon>
    </lineage>
</organism>
<accession>A0A1G1VTJ5</accession>
<sequence length="106" mass="12410">MRVEEFREKLGTSYDDSYISPEDASRLVRSLLLDWGYYHSEDEKWQDFPSQDLIHRQRQHGIHTIRALIAISEGTEPRSFWEMVRTIRQSEVSTAQGDETAAPLLK</sequence>